<dbReference type="OrthoDB" id="7446692at2759"/>
<evidence type="ECO:0000256" key="1">
    <source>
        <dbReference type="ARBA" id="ARBA00001968"/>
    </source>
</evidence>
<evidence type="ECO:0000313" key="5">
    <source>
        <dbReference type="EMBL" id="CAG7718816.1"/>
    </source>
</evidence>
<dbReference type="InterPro" id="IPR027806">
    <property type="entry name" value="HARBI1_dom"/>
</dbReference>
<gene>
    <name evidence="5" type="ORF">AFUS01_LOCUS8185</name>
</gene>
<proteinExistence type="predicted"/>
<sequence length="825" mass="95528">MGPRRVNQALVRECYICSHAIANPRQMRKLSGDENMDIRIIAEEHRKNARLEAKEVEVDDRMCHTCHQRIVKSIECSVLPHGVRFLVVPINHDKCFICFGSTELRDVCREARINVYIETELFIPARARCCGLHFLSNWQINPIWLEGLFGYDSFVELNGPEMREWLQHMRGTINADKKKRMGNINLYSDLELKTLCGLTREQFNNLYSYTTRAVVQSSVVYVRDLLIFLVKMRTGLSDEFLRVMFNVSRVTISRTVSNVRQNLELTFTDNHIGLAAHPRDQFIQHYVPDFAQKLYNQDDPTNKKVILCADSTYIYMHKSSNYRVLRQTFSVYKGRHLVKIHLLVSCNGRILVPHGPYFADGKNNDASILRNEFEKDMTSLKEWMQDGDVIIADRGYRDSLEYLRALGIKPYSPAFLLRGQKQHTTYDANMSRIPAKNRWVVEAINGHIKSIWRFLQHDMPVMHVKHIRSFFRIACALLNAYYCPITMEHATPALAQLMLDRIRHPNVVQAMVEVEPELLRPRRDWIDLTSEDLPQFPRLSLEYLKLLTFGTYQVNLANKYVHDKVQRESEYRIQVVIERQGLLRVRIYSKHRNAVKYNCFVAYTCIQEGGEGLNIGGNETETSAADMLPTLVDMTIEEHLDVDCNIEMPILEAEDRAELLHVEDNMEERVVDDFELMGDIDEQSRAPPSKIPRISDPGEGRSDGRSHIPFHTTHLETGTYLASERSDCEQDLSDVNTSLNIMHNQRVPIQSDESASQNLVAEAYDQDLDRLRREYEEGVIEGYARYNQVKYPSNDLIRIIEDCGNRELPEVQDANELPRPTSPEI</sequence>
<name>A0A8J2NMN5_9HEXA</name>
<dbReference type="GO" id="GO:0046872">
    <property type="term" value="F:metal ion binding"/>
    <property type="evidence" value="ECO:0007669"/>
    <property type="project" value="UniProtKB-KW"/>
</dbReference>
<keyword evidence="6" id="KW-1185">Reference proteome</keyword>
<dbReference type="PANTHER" id="PTHR23080">
    <property type="entry name" value="THAP DOMAIN PROTEIN"/>
    <property type="match status" value="1"/>
</dbReference>
<comment type="caution">
    <text evidence="5">The sequence shown here is derived from an EMBL/GenBank/DDBJ whole genome shotgun (WGS) entry which is preliminary data.</text>
</comment>
<dbReference type="Proteomes" id="UP000708208">
    <property type="component" value="Unassembled WGS sequence"/>
</dbReference>
<dbReference type="AlphaFoldDB" id="A0A8J2NMN5"/>
<protein>
    <recommendedName>
        <fullName evidence="4">DDE Tnp4 domain-containing protein</fullName>
    </recommendedName>
</protein>
<evidence type="ECO:0000256" key="2">
    <source>
        <dbReference type="ARBA" id="ARBA00022723"/>
    </source>
</evidence>
<dbReference type="EMBL" id="CAJVCH010056188">
    <property type="protein sequence ID" value="CAG7718816.1"/>
    <property type="molecule type" value="Genomic_DNA"/>
</dbReference>
<feature type="region of interest" description="Disordered" evidence="3">
    <location>
        <begin position="680"/>
        <end position="706"/>
    </location>
</feature>
<reference evidence="5" key="1">
    <citation type="submission" date="2021-06" db="EMBL/GenBank/DDBJ databases">
        <authorList>
            <person name="Hodson N. C."/>
            <person name="Mongue J. A."/>
            <person name="Jaron S. K."/>
        </authorList>
    </citation>
    <scope>NUCLEOTIDE SEQUENCE</scope>
</reference>
<feature type="compositionally biased region" description="Basic and acidic residues" evidence="3">
    <location>
        <begin position="696"/>
        <end position="706"/>
    </location>
</feature>
<feature type="domain" description="DDE Tnp4" evidence="4">
    <location>
        <begin position="310"/>
        <end position="479"/>
    </location>
</feature>
<evidence type="ECO:0000256" key="3">
    <source>
        <dbReference type="SAM" id="MobiDB-lite"/>
    </source>
</evidence>
<accession>A0A8J2NMN5</accession>
<comment type="cofactor">
    <cofactor evidence="1">
        <name>a divalent metal cation</name>
        <dbReference type="ChEBI" id="CHEBI:60240"/>
    </cofactor>
</comment>
<dbReference type="Pfam" id="PF13359">
    <property type="entry name" value="DDE_Tnp_4"/>
    <property type="match status" value="1"/>
</dbReference>
<evidence type="ECO:0000313" key="6">
    <source>
        <dbReference type="Proteomes" id="UP000708208"/>
    </source>
</evidence>
<evidence type="ECO:0000259" key="4">
    <source>
        <dbReference type="Pfam" id="PF13359"/>
    </source>
</evidence>
<organism evidence="5 6">
    <name type="scientific">Allacma fusca</name>
    <dbReference type="NCBI Taxonomy" id="39272"/>
    <lineage>
        <taxon>Eukaryota</taxon>
        <taxon>Metazoa</taxon>
        <taxon>Ecdysozoa</taxon>
        <taxon>Arthropoda</taxon>
        <taxon>Hexapoda</taxon>
        <taxon>Collembola</taxon>
        <taxon>Symphypleona</taxon>
        <taxon>Sminthuridae</taxon>
        <taxon>Allacma</taxon>
    </lineage>
</organism>
<keyword evidence="2" id="KW-0479">Metal-binding</keyword>